<dbReference type="Proteomes" id="UP000700732">
    <property type="component" value="Unassembled WGS sequence"/>
</dbReference>
<keyword evidence="3" id="KW-1185">Reference proteome</keyword>
<dbReference type="EMBL" id="VFIA01000009">
    <property type="protein sequence ID" value="MBC3791308.1"/>
    <property type="molecule type" value="Genomic_DNA"/>
</dbReference>
<accession>A0ABR6W591</accession>
<feature type="signal peptide" evidence="1">
    <location>
        <begin position="1"/>
        <end position="22"/>
    </location>
</feature>
<keyword evidence="1" id="KW-0732">Signal</keyword>
<proteinExistence type="predicted"/>
<organism evidence="2 3">
    <name type="scientific">Spirosoma utsteinense</name>
    <dbReference type="NCBI Taxonomy" id="2585773"/>
    <lineage>
        <taxon>Bacteria</taxon>
        <taxon>Pseudomonadati</taxon>
        <taxon>Bacteroidota</taxon>
        <taxon>Cytophagia</taxon>
        <taxon>Cytophagales</taxon>
        <taxon>Cytophagaceae</taxon>
        <taxon>Spirosoma</taxon>
    </lineage>
</organism>
<reference evidence="2 3" key="1">
    <citation type="submission" date="2019-06" db="EMBL/GenBank/DDBJ databases">
        <title>Spirosoma utsteinense sp. nov. isolated from Antarctic ice-free soils.</title>
        <authorList>
            <person name="Tahon G."/>
        </authorList>
    </citation>
    <scope>NUCLEOTIDE SEQUENCE [LARGE SCALE GENOMIC DNA]</scope>
    <source>
        <strain evidence="2 3">LMG 31447</strain>
    </source>
</reference>
<evidence type="ECO:0000313" key="3">
    <source>
        <dbReference type="Proteomes" id="UP000700732"/>
    </source>
</evidence>
<evidence type="ECO:0000313" key="2">
    <source>
        <dbReference type="EMBL" id="MBC3791308.1"/>
    </source>
</evidence>
<feature type="chain" id="PRO_5045126749" description="Transporter" evidence="1">
    <location>
        <begin position="23"/>
        <end position="300"/>
    </location>
</feature>
<protein>
    <recommendedName>
        <fullName evidence="4">Transporter</fullName>
    </recommendedName>
</protein>
<evidence type="ECO:0008006" key="4">
    <source>
        <dbReference type="Google" id="ProtNLM"/>
    </source>
</evidence>
<dbReference type="RefSeq" id="WP_186737104.1">
    <property type="nucleotide sequence ID" value="NZ_VFIA01000009.1"/>
</dbReference>
<name>A0ABR6W591_9BACT</name>
<comment type="caution">
    <text evidence="2">The sequence shown here is derived from an EMBL/GenBank/DDBJ whole genome shotgun (WGS) entry which is preliminary data.</text>
</comment>
<gene>
    <name evidence="2" type="ORF">FH603_1809</name>
</gene>
<evidence type="ECO:0000256" key="1">
    <source>
        <dbReference type="SAM" id="SignalP"/>
    </source>
</evidence>
<sequence>MRLTLPIAVFLLSFFVNSPTHAQGLVDGFMRGQRKASLAVSYSQESYDSYYTGKTEIRNPNLGTVFTQSLNLYGTYGLGYDLDLIVSAPYVRTEASAGYWQKQEGFQDLSAALRWEAFDYKIGSARLSWLFAVGYSLPLQNYVIDAPVAIGHGSRNLDGRTLLHFKSGAFFLTGQLGYIRRGQVTLDRVVNYYDPDNLNPNSSSTVNVPDVIDAVIRGGVATKHFYIDGWVQQQRPYNKGTDIAPGIPFPTNAIGFTRTGISVYLPLIKKFGLNGGYSTTLNGQNSGKATRLSGGIVIGI</sequence>